<keyword evidence="2" id="KW-1185">Reference proteome</keyword>
<organism evidence="1 2">
    <name type="scientific">Flagellimonas olearia</name>
    <dbReference type="NCBI Taxonomy" id="552546"/>
    <lineage>
        <taxon>Bacteria</taxon>
        <taxon>Pseudomonadati</taxon>
        <taxon>Bacteroidota</taxon>
        <taxon>Flavobacteriia</taxon>
        <taxon>Flavobacteriales</taxon>
        <taxon>Flavobacteriaceae</taxon>
        <taxon>Flagellimonas</taxon>
    </lineage>
</organism>
<dbReference type="RefSeq" id="WP_129652704.1">
    <property type="nucleotide sequence ID" value="NZ_ML142907.1"/>
</dbReference>
<proteinExistence type="predicted"/>
<dbReference type="EMBL" id="JJMP01000001">
    <property type="protein sequence ID" value="RYC52993.1"/>
    <property type="molecule type" value="Genomic_DNA"/>
</dbReference>
<name>A0A444VQB0_9FLAO</name>
<gene>
    <name evidence="1" type="ORF">DN53_01860</name>
</gene>
<accession>A0A444VQB0</accession>
<reference evidence="1 2" key="1">
    <citation type="submission" date="2014-04" db="EMBL/GenBank/DDBJ databases">
        <title>Whole genome of Muricauda olearia.</title>
        <authorList>
            <person name="Zhang X.-H."/>
            <person name="Tang K."/>
        </authorList>
    </citation>
    <scope>NUCLEOTIDE SEQUENCE [LARGE SCALE GENOMIC DNA]</scope>
    <source>
        <strain evidence="1 2">Th120</strain>
    </source>
</reference>
<evidence type="ECO:0000313" key="2">
    <source>
        <dbReference type="Proteomes" id="UP000290261"/>
    </source>
</evidence>
<comment type="caution">
    <text evidence="1">The sequence shown here is derived from an EMBL/GenBank/DDBJ whole genome shotgun (WGS) entry which is preliminary data.</text>
</comment>
<protein>
    <submittedName>
        <fullName evidence="1">Uncharacterized protein</fullName>
    </submittedName>
</protein>
<evidence type="ECO:0000313" key="1">
    <source>
        <dbReference type="EMBL" id="RYC52993.1"/>
    </source>
</evidence>
<dbReference type="Proteomes" id="UP000290261">
    <property type="component" value="Unassembled WGS sequence"/>
</dbReference>
<sequence>MSTTIDIIPVDSIDISFGQVIETAEKHINDFLFSIGITQKIILKVNLYDNDERYVTNILPSDKFEWEDNTYAWFNIEGVIGGTDAYCEHLKDNEIEIENPWWKLEGLELNNMAIDNIKEKLEKAKLLDRIWSFRRSAGQPGIIAVSYGLISLSVAELTNGLLWSDDGAWDYQRFPSESKAFLDWYFRPDKAIHKNYADWAKRCIDEIKKELQSPTNPKMY</sequence>
<dbReference type="AlphaFoldDB" id="A0A444VQB0"/>